<evidence type="ECO:0000256" key="1">
    <source>
        <dbReference type="SAM" id="MobiDB-lite"/>
    </source>
</evidence>
<feature type="region of interest" description="Disordered" evidence="1">
    <location>
        <begin position="75"/>
        <end position="148"/>
    </location>
</feature>
<reference evidence="3" key="1">
    <citation type="submission" date="2023-07" db="EMBL/GenBank/DDBJ databases">
        <title>Cedecea davisae an AmpC producer and its therapeutic implications.</title>
        <authorList>
            <person name="Notter J."/>
        </authorList>
    </citation>
    <scope>NUCLEOTIDE SEQUENCE [LARGE SCALE GENOMIC DNA]</scope>
    <source>
        <strain evidence="3">1</strain>
    </source>
</reference>
<comment type="caution">
    <text evidence="2">The sequence shown here is derived from an EMBL/GenBank/DDBJ whole genome shotgun (WGS) entry which is preliminary data.</text>
</comment>
<sequence>MQGYDDINGFTLKTGMGNYKILSEYNVDNALAKWSIIERINGLALIDAIKPQIIGTAEFNNIAARPKNMSAAVQIQPPVVSPPRANFAESQPSGLASGDRTRVRNQPVTDEKAFSEREKERFSMLFKPEQPHPAGSQQSQPQRELPLSTLFNRIASCR</sequence>
<accession>A0ABS6DLL8</accession>
<dbReference type="Proteomes" id="UP000686327">
    <property type="component" value="Unassembled WGS sequence"/>
</dbReference>
<evidence type="ECO:0000313" key="3">
    <source>
        <dbReference type="Proteomes" id="UP000686327"/>
    </source>
</evidence>
<dbReference type="EMBL" id="JAGRYU010000035">
    <property type="protein sequence ID" value="MBU4684103.1"/>
    <property type="molecule type" value="Genomic_DNA"/>
</dbReference>
<feature type="compositionally biased region" description="Basic and acidic residues" evidence="1">
    <location>
        <begin position="109"/>
        <end position="122"/>
    </location>
</feature>
<evidence type="ECO:0000313" key="2">
    <source>
        <dbReference type="EMBL" id="MBU4684103.1"/>
    </source>
</evidence>
<dbReference type="RefSeq" id="WP_216376924.1">
    <property type="nucleotide sequence ID" value="NZ_JAGRYT010000038.1"/>
</dbReference>
<protein>
    <submittedName>
        <fullName evidence="2">Uncharacterized protein</fullName>
    </submittedName>
</protein>
<gene>
    <name evidence="2" type="ORF">KC222_19055</name>
</gene>
<organism evidence="2 3">
    <name type="scientific">Cedecea davisae</name>
    <dbReference type="NCBI Taxonomy" id="158484"/>
    <lineage>
        <taxon>Bacteria</taxon>
        <taxon>Pseudomonadati</taxon>
        <taxon>Pseudomonadota</taxon>
        <taxon>Gammaproteobacteria</taxon>
        <taxon>Enterobacterales</taxon>
        <taxon>Enterobacteriaceae</taxon>
        <taxon>Cedecea</taxon>
    </lineage>
</organism>
<keyword evidence="3" id="KW-1185">Reference proteome</keyword>
<proteinExistence type="predicted"/>
<name>A0ABS6DLL8_9ENTR</name>